<protein>
    <recommendedName>
        <fullName evidence="11">Malectin domain-containing protein</fullName>
    </recommendedName>
</protein>
<keyword evidence="3" id="KW-0812">Transmembrane</keyword>
<feature type="domain" description="Malectin" evidence="11">
    <location>
        <begin position="261"/>
        <end position="361"/>
    </location>
</feature>
<keyword evidence="8" id="KW-0325">Glycoprotein</keyword>
<keyword evidence="5" id="KW-0256">Endoplasmic reticulum</keyword>
<comment type="similarity">
    <text evidence="2">Belongs to the malectin family.</text>
</comment>
<feature type="chain" id="PRO_5045561348" description="Malectin domain-containing protein" evidence="10">
    <location>
        <begin position="41"/>
        <end position="367"/>
    </location>
</feature>
<keyword evidence="4 10" id="KW-0732">Signal</keyword>
<dbReference type="Proteomes" id="UP000730482">
    <property type="component" value="Unassembled WGS sequence"/>
</dbReference>
<evidence type="ECO:0000259" key="11">
    <source>
        <dbReference type="Pfam" id="PF11721"/>
    </source>
</evidence>
<reference evidence="12 13" key="1">
    <citation type="submission" date="2020-02" db="EMBL/GenBank/DDBJ databases">
        <title>Acidophilic actinobacteria isolated from forest soil.</title>
        <authorList>
            <person name="Golinska P."/>
        </authorList>
    </citation>
    <scope>NUCLEOTIDE SEQUENCE [LARGE SCALE GENOMIC DNA]</scope>
    <source>
        <strain evidence="12 13">NL8</strain>
    </source>
</reference>
<evidence type="ECO:0000313" key="12">
    <source>
        <dbReference type="EMBL" id="MBS2552774.1"/>
    </source>
</evidence>
<evidence type="ECO:0000256" key="10">
    <source>
        <dbReference type="SAM" id="SignalP"/>
    </source>
</evidence>
<evidence type="ECO:0000256" key="1">
    <source>
        <dbReference type="ARBA" id="ARBA00004115"/>
    </source>
</evidence>
<comment type="caution">
    <text evidence="12">The sequence shown here is derived from an EMBL/GenBank/DDBJ whole genome shotgun (WGS) entry which is preliminary data.</text>
</comment>
<proteinExistence type="inferred from homology"/>
<comment type="subcellular location">
    <subcellularLocation>
        <location evidence="1">Endoplasmic reticulum membrane</location>
        <topology evidence="1">Single-pass type I membrane protein</topology>
    </subcellularLocation>
</comment>
<keyword evidence="13" id="KW-1185">Reference proteome</keyword>
<dbReference type="EMBL" id="JAAFYZ010000209">
    <property type="protein sequence ID" value="MBS2552774.1"/>
    <property type="molecule type" value="Genomic_DNA"/>
</dbReference>
<keyword evidence="6" id="KW-1133">Transmembrane helix</keyword>
<evidence type="ECO:0000313" key="13">
    <source>
        <dbReference type="Proteomes" id="UP000730482"/>
    </source>
</evidence>
<dbReference type="RefSeq" id="WP_212018703.1">
    <property type="nucleotide sequence ID" value="NZ_JAAFYZ010000209.1"/>
</dbReference>
<accession>A0ABS5L377</accession>
<evidence type="ECO:0000256" key="7">
    <source>
        <dbReference type="ARBA" id="ARBA00023136"/>
    </source>
</evidence>
<dbReference type="PANTHER" id="PTHR13460">
    <property type="match status" value="1"/>
</dbReference>
<name>A0ABS5L377_9ACTN</name>
<feature type="signal peptide" evidence="10">
    <location>
        <begin position="1"/>
        <end position="40"/>
    </location>
</feature>
<feature type="domain" description="Malectin" evidence="11">
    <location>
        <begin position="45"/>
        <end position="202"/>
    </location>
</feature>
<evidence type="ECO:0000256" key="5">
    <source>
        <dbReference type="ARBA" id="ARBA00022824"/>
    </source>
</evidence>
<organism evidence="12 13">
    <name type="scientific">Catenulispora pinistramenti</name>
    <dbReference type="NCBI Taxonomy" id="2705254"/>
    <lineage>
        <taxon>Bacteria</taxon>
        <taxon>Bacillati</taxon>
        <taxon>Actinomycetota</taxon>
        <taxon>Actinomycetes</taxon>
        <taxon>Catenulisporales</taxon>
        <taxon>Catenulisporaceae</taxon>
        <taxon>Catenulispora</taxon>
    </lineage>
</organism>
<evidence type="ECO:0000256" key="4">
    <source>
        <dbReference type="ARBA" id="ARBA00022729"/>
    </source>
</evidence>
<dbReference type="Gene3D" id="2.60.120.430">
    <property type="entry name" value="Galactose-binding lectin"/>
    <property type="match status" value="2"/>
</dbReference>
<evidence type="ECO:0000256" key="9">
    <source>
        <dbReference type="ARBA" id="ARBA00023277"/>
    </source>
</evidence>
<evidence type="ECO:0000256" key="3">
    <source>
        <dbReference type="ARBA" id="ARBA00022692"/>
    </source>
</evidence>
<dbReference type="Pfam" id="PF11721">
    <property type="entry name" value="Malectin"/>
    <property type="match status" value="2"/>
</dbReference>
<evidence type="ECO:0000256" key="2">
    <source>
        <dbReference type="ARBA" id="ARBA00009141"/>
    </source>
</evidence>
<evidence type="ECO:0000256" key="8">
    <source>
        <dbReference type="ARBA" id="ARBA00023180"/>
    </source>
</evidence>
<sequence length="367" mass="37801">MQASTFRTARLRRSAPVWLIALAVCLLGAVPFSAGGTAHAATAAAAANAGGVNIDAGGAGDATFQPDEYYSGGLTADNQGQAGNPNWPGGVAHPIPVSDWNTYRYLDNTYQIPSLTPGAAYQVRLYFLDWYFTQVGQRVFNVAVNGTPVLSDFDIVKAAGDLGADGTHQGIEKDFTATADAGGTISIAFTRGSENQAMVNAISLVPVNGPVDIDCGGAGDATFLPDQDYTGGTAGTSNGQAGNPNWPGGVANPIPVGDWNTFRAGATSYQIPGLVPGSAYQVRLYFLDWVHTQVGQRVFNVAVNGSPVLTNFDIVQAAGDLGADGTYQGIEKDFAATADTNGDVTIAFTAGSADQPLVNAISVVPAS</sequence>
<keyword evidence="9" id="KW-0119">Carbohydrate metabolism</keyword>
<dbReference type="PANTHER" id="PTHR13460:SF0">
    <property type="entry name" value="MALECTIN"/>
    <property type="match status" value="1"/>
</dbReference>
<dbReference type="InterPro" id="IPR021720">
    <property type="entry name" value="Malectin_dom"/>
</dbReference>
<keyword evidence="7" id="KW-0472">Membrane</keyword>
<dbReference type="InterPro" id="IPR039155">
    <property type="entry name" value="MLEC"/>
</dbReference>
<evidence type="ECO:0000256" key="6">
    <source>
        <dbReference type="ARBA" id="ARBA00022989"/>
    </source>
</evidence>
<gene>
    <name evidence="12" type="ORF">KGQ19_38565</name>
</gene>